<dbReference type="GO" id="GO:0071555">
    <property type="term" value="P:cell wall organization"/>
    <property type="evidence" value="ECO:0007669"/>
    <property type="project" value="UniProtKB-KW"/>
</dbReference>
<evidence type="ECO:0000256" key="19">
    <source>
        <dbReference type="HAMAP-Rule" id="MF_00037"/>
    </source>
</evidence>
<feature type="domain" description="FAD-binding PCMH-type" evidence="20">
    <location>
        <begin position="27"/>
        <end position="191"/>
    </location>
</feature>
<dbReference type="InterPro" id="IPR016166">
    <property type="entry name" value="FAD-bd_PCMH"/>
</dbReference>
<evidence type="ECO:0000256" key="16">
    <source>
        <dbReference type="ARBA" id="ARBA00023316"/>
    </source>
</evidence>
<dbReference type="GO" id="GO:0008762">
    <property type="term" value="F:UDP-N-acetylmuramate dehydrogenase activity"/>
    <property type="evidence" value="ECO:0007669"/>
    <property type="project" value="UniProtKB-UniRule"/>
</dbReference>
<evidence type="ECO:0000256" key="15">
    <source>
        <dbReference type="ARBA" id="ARBA00023306"/>
    </source>
</evidence>
<dbReference type="AlphaFoldDB" id="A0A7X2TS04"/>
<dbReference type="PANTHER" id="PTHR21071">
    <property type="entry name" value="UDP-N-ACETYLENOLPYRUVOYLGLUCOSAMINE REDUCTASE"/>
    <property type="match status" value="1"/>
</dbReference>
<dbReference type="InterPro" id="IPR003170">
    <property type="entry name" value="MurB"/>
</dbReference>
<dbReference type="NCBIfam" id="TIGR00179">
    <property type="entry name" value="murB"/>
    <property type="match status" value="1"/>
</dbReference>
<dbReference type="Gene3D" id="3.30.43.10">
    <property type="entry name" value="Uridine Diphospho-n-acetylenolpyruvylglucosamine Reductase, domain 2"/>
    <property type="match status" value="1"/>
</dbReference>
<feature type="active site" evidence="19">
    <location>
        <position position="291"/>
    </location>
</feature>
<evidence type="ECO:0000259" key="20">
    <source>
        <dbReference type="PROSITE" id="PS51387"/>
    </source>
</evidence>
<keyword evidence="16 19" id="KW-0961">Cell wall biogenesis/degradation</keyword>
<dbReference type="RefSeq" id="WP_154425691.1">
    <property type="nucleotide sequence ID" value="NZ_VUNN01000015.1"/>
</dbReference>
<name>A0A7X2TS04_9SPIO</name>
<comment type="pathway">
    <text evidence="4 19">Cell wall biogenesis; peptidoglycan biosynthesis.</text>
</comment>
<evidence type="ECO:0000313" key="21">
    <source>
        <dbReference type="EMBL" id="MSU06665.1"/>
    </source>
</evidence>
<evidence type="ECO:0000256" key="6">
    <source>
        <dbReference type="ARBA" id="ARBA00015188"/>
    </source>
</evidence>
<dbReference type="EC" id="1.3.1.98" evidence="5 19"/>
<dbReference type="HAMAP" id="MF_00037">
    <property type="entry name" value="MurB"/>
    <property type="match status" value="1"/>
</dbReference>
<feature type="active site" evidence="19">
    <location>
        <position position="171"/>
    </location>
</feature>
<keyword evidence="22" id="KW-1185">Reference proteome</keyword>
<comment type="subcellular location">
    <subcellularLocation>
        <location evidence="3 19">Cytoplasm</location>
    </subcellularLocation>
</comment>
<evidence type="ECO:0000256" key="9">
    <source>
        <dbReference type="ARBA" id="ARBA00022630"/>
    </source>
</evidence>
<dbReference type="InterPro" id="IPR016169">
    <property type="entry name" value="FAD-bd_PCMH_sub2"/>
</dbReference>
<dbReference type="SUPFAM" id="SSF56194">
    <property type="entry name" value="Uridine diphospho-N-Acetylenolpyruvylglucosamine reductase, MurB, C-terminal domain"/>
    <property type="match status" value="1"/>
</dbReference>
<comment type="cofactor">
    <cofactor evidence="1 19">
        <name>FAD</name>
        <dbReference type="ChEBI" id="CHEBI:57692"/>
    </cofactor>
</comment>
<keyword evidence="12 19" id="KW-0133">Cell shape</keyword>
<keyword evidence="9 19" id="KW-0285">Flavoprotein</keyword>
<dbReference type="InterPro" id="IPR016167">
    <property type="entry name" value="FAD-bd_PCMH_sub1"/>
</dbReference>
<comment type="similarity">
    <text evidence="19">Belongs to the MurB family.</text>
</comment>
<keyword evidence="14 19" id="KW-0560">Oxidoreductase</keyword>
<feature type="active site" description="Proton donor" evidence="19">
    <location>
        <position position="221"/>
    </location>
</feature>
<comment type="function">
    <text evidence="2 19">Cell wall formation.</text>
</comment>
<dbReference type="EMBL" id="VUNN01000015">
    <property type="protein sequence ID" value="MSU06665.1"/>
    <property type="molecule type" value="Genomic_DNA"/>
</dbReference>
<evidence type="ECO:0000256" key="17">
    <source>
        <dbReference type="ARBA" id="ARBA00031026"/>
    </source>
</evidence>
<dbReference type="GO" id="GO:0008360">
    <property type="term" value="P:regulation of cell shape"/>
    <property type="evidence" value="ECO:0007669"/>
    <property type="project" value="UniProtKB-KW"/>
</dbReference>
<evidence type="ECO:0000313" key="22">
    <source>
        <dbReference type="Proteomes" id="UP000460549"/>
    </source>
</evidence>
<comment type="caution">
    <text evidence="21">The sequence shown here is derived from an EMBL/GenBank/DDBJ whole genome shotgun (WGS) entry which is preliminary data.</text>
</comment>
<gene>
    <name evidence="19 21" type="primary">murB</name>
    <name evidence="21" type="ORF">FYJ80_07735</name>
</gene>
<proteinExistence type="inferred from homology"/>
<dbReference type="Pfam" id="PF02873">
    <property type="entry name" value="MurB_C"/>
    <property type="match status" value="1"/>
</dbReference>
<keyword evidence="10 19" id="KW-0274">FAD</keyword>
<dbReference type="PANTHER" id="PTHR21071:SF4">
    <property type="entry name" value="UDP-N-ACETYLENOLPYRUVOYLGLUCOSAMINE REDUCTASE"/>
    <property type="match status" value="1"/>
</dbReference>
<dbReference type="InterPro" id="IPR036635">
    <property type="entry name" value="MurB_C_sf"/>
</dbReference>
<dbReference type="Proteomes" id="UP000460549">
    <property type="component" value="Unassembled WGS sequence"/>
</dbReference>
<organism evidence="21 22">
    <name type="scientific">Bullifex porci</name>
    <dbReference type="NCBI Taxonomy" id="2606638"/>
    <lineage>
        <taxon>Bacteria</taxon>
        <taxon>Pseudomonadati</taxon>
        <taxon>Spirochaetota</taxon>
        <taxon>Spirochaetia</taxon>
        <taxon>Spirochaetales</taxon>
        <taxon>Spirochaetaceae</taxon>
        <taxon>Bullifex</taxon>
    </lineage>
</organism>
<dbReference type="PROSITE" id="PS51387">
    <property type="entry name" value="FAD_PCMH"/>
    <property type="match status" value="1"/>
</dbReference>
<evidence type="ECO:0000256" key="1">
    <source>
        <dbReference type="ARBA" id="ARBA00001974"/>
    </source>
</evidence>
<evidence type="ECO:0000256" key="8">
    <source>
        <dbReference type="ARBA" id="ARBA00022618"/>
    </source>
</evidence>
<reference evidence="21 22" key="1">
    <citation type="submission" date="2019-08" db="EMBL/GenBank/DDBJ databases">
        <title>In-depth cultivation of the pig gut microbiome towards novel bacterial diversity and tailored functional studies.</title>
        <authorList>
            <person name="Wylensek D."/>
            <person name="Hitch T.C.A."/>
            <person name="Clavel T."/>
        </authorList>
    </citation>
    <scope>NUCLEOTIDE SEQUENCE [LARGE SCALE GENOMIC DNA]</scope>
    <source>
        <strain evidence="21 22">NM-380-WT-3C1</strain>
    </source>
</reference>
<keyword evidence="13 19" id="KW-0573">Peptidoglycan synthesis</keyword>
<dbReference type="Gene3D" id="3.30.465.10">
    <property type="match status" value="1"/>
</dbReference>
<protein>
    <recommendedName>
        <fullName evidence="6 19">UDP-N-acetylenolpyruvoylglucosamine reductase</fullName>
        <ecNumber evidence="5 19">1.3.1.98</ecNumber>
    </recommendedName>
    <alternativeName>
        <fullName evidence="17 19">UDP-N-acetylmuramate dehydrogenase</fullName>
    </alternativeName>
</protein>
<evidence type="ECO:0000256" key="10">
    <source>
        <dbReference type="ARBA" id="ARBA00022827"/>
    </source>
</evidence>
<dbReference type="GO" id="GO:0071949">
    <property type="term" value="F:FAD binding"/>
    <property type="evidence" value="ECO:0007669"/>
    <property type="project" value="InterPro"/>
</dbReference>
<evidence type="ECO:0000256" key="14">
    <source>
        <dbReference type="ARBA" id="ARBA00023002"/>
    </source>
</evidence>
<dbReference type="GO" id="GO:0009252">
    <property type="term" value="P:peptidoglycan biosynthetic process"/>
    <property type="evidence" value="ECO:0007669"/>
    <property type="project" value="UniProtKB-UniRule"/>
</dbReference>
<evidence type="ECO:0000256" key="11">
    <source>
        <dbReference type="ARBA" id="ARBA00022857"/>
    </source>
</evidence>
<dbReference type="UniPathway" id="UPA00219"/>
<accession>A0A7X2TS04</accession>
<keyword evidence="7 19" id="KW-0963">Cytoplasm</keyword>
<keyword evidence="11 19" id="KW-0521">NADP</keyword>
<evidence type="ECO:0000256" key="18">
    <source>
        <dbReference type="ARBA" id="ARBA00048914"/>
    </source>
</evidence>
<dbReference type="SUPFAM" id="SSF56176">
    <property type="entry name" value="FAD-binding/transporter-associated domain-like"/>
    <property type="match status" value="1"/>
</dbReference>
<evidence type="ECO:0000256" key="12">
    <source>
        <dbReference type="ARBA" id="ARBA00022960"/>
    </source>
</evidence>
<comment type="catalytic activity">
    <reaction evidence="18 19">
        <text>UDP-N-acetyl-alpha-D-muramate + NADP(+) = UDP-N-acetyl-3-O-(1-carboxyvinyl)-alpha-D-glucosamine + NADPH + H(+)</text>
        <dbReference type="Rhea" id="RHEA:12248"/>
        <dbReference type="ChEBI" id="CHEBI:15378"/>
        <dbReference type="ChEBI" id="CHEBI:57783"/>
        <dbReference type="ChEBI" id="CHEBI:58349"/>
        <dbReference type="ChEBI" id="CHEBI:68483"/>
        <dbReference type="ChEBI" id="CHEBI:70757"/>
        <dbReference type="EC" id="1.3.1.98"/>
    </reaction>
</comment>
<evidence type="ECO:0000256" key="2">
    <source>
        <dbReference type="ARBA" id="ARBA00003921"/>
    </source>
</evidence>
<keyword evidence="15 19" id="KW-0131">Cell cycle</keyword>
<dbReference type="InterPro" id="IPR006094">
    <property type="entry name" value="Oxid_FAD_bind_N"/>
</dbReference>
<evidence type="ECO:0000256" key="4">
    <source>
        <dbReference type="ARBA" id="ARBA00004752"/>
    </source>
</evidence>
<evidence type="ECO:0000256" key="13">
    <source>
        <dbReference type="ARBA" id="ARBA00022984"/>
    </source>
</evidence>
<dbReference type="InterPro" id="IPR036318">
    <property type="entry name" value="FAD-bd_PCMH-like_sf"/>
</dbReference>
<dbReference type="Pfam" id="PF01565">
    <property type="entry name" value="FAD_binding_4"/>
    <property type="match status" value="1"/>
</dbReference>
<dbReference type="Gene3D" id="3.90.78.10">
    <property type="entry name" value="UDP-N-acetylenolpyruvoylglucosamine reductase, C-terminal domain"/>
    <property type="match status" value="1"/>
</dbReference>
<sequence length="298" mass="32612">MVSNVSILEEKINIHTNYDITLLSPIKCGGKVKYITFPSTLDEVIESIKFSKQNDLKLFILGGLTNTLVLDSGLDGLAISTKNLKGITVKDDVISAKCGESLSHVIQSAINNNLSGLEQLSGIPGTIGGALKGNAGSYNKAISDIFYSAEIVLPDLSIKKIYNSDDLFSYRASNLPKDSFIYSVSLRLNKVDDNKPLIKQREEYILKRKEVGQYDKPSLGCVFKNPTPLSAGLLIDKCGLKGLSYNGAVVSESHANFITVEKNTTANSYLTLANKVREEVFKRFGITLDYEINIMGQN</sequence>
<dbReference type="InterPro" id="IPR011601">
    <property type="entry name" value="MurB_C"/>
</dbReference>
<evidence type="ECO:0000256" key="3">
    <source>
        <dbReference type="ARBA" id="ARBA00004496"/>
    </source>
</evidence>
<evidence type="ECO:0000256" key="5">
    <source>
        <dbReference type="ARBA" id="ARBA00012518"/>
    </source>
</evidence>
<keyword evidence="8 19" id="KW-0132">Cell division</keyword>
<dbReference type="GO" id="GO:0005829">
    <property type="term" value="C:cytosol"/>
    <property type="evidence" value="ECO:0007669"/>
    <property type="project" value="TreeGrafter"/>
</dbReference>
<evidence type="ECO:0000256" key="7">
    <source>
        <dbReference type="ARBA" id="ARBA00022490"/>
    </source>
</evidence>
<dbReference type="GO" id="GO:0051301">
    <property type="term" value="P:cell division"/>
    <property type="evidence" value="ECO:0007669"/>
    <property type="project" value="UniProtKB-KW"/>
</dbReference>